<sequence>MVDVWIRVRDGRISDVHVVDSVFLGFEIDADRARMIDTNLCGMSKVAATRAILVPIYIAVDIRHWCGATIDFGSKFIWIYDPKRRNDYLDEVEAIVLRKLVPLIEKTWALTIRRLSAWYLDVGHNCGVFVVETFLNVATNTKQGEMLQT</sequence>
<dbReference type="AlphaFoldDB" id="A0A8S9U7V6"/>
<evidence type="ECO:0008006" key="3">
    <source>
        <dbReference type="Google" id="ProtNLM"/>
    </source>
</evidence>
<proteinExistence type="predicted"/>
<dbReference type="InterPro" id="IPR038765">
    <property type="entry name" value="Papain-like_cys_pep_sf"/>
</dbReference>
<reference evidence="1" key="1">
    <citation type="submission" date="2020-03" db="EMBL/GenBank/DDBJ databases">
        <title>Hybrid Assembly of Korean Phytophthora infestans isolates.</title>
        <authorList>
            <person name="Prokchorchik M."/>
            <person name="Lee Y."/>
            <person name="Seo J."/>
            <person name="Cho J.-H."/>
            <person name="Park Y.-E."/>
            <person name="Jang D.-C."/>
            <person name="Im J.-S."/>
            <person name="Choi J.-G."/>
            <person name="Park H.-J."/>
            <person name="Lee G.-B."/>
            <person name="Lee Y.-G."/>
            <person name="Hong S.-Y."/>
            <person name="Cho K."/>
            <person name="Sohn K.H."/>
        </authorList>
    </citation>
    <scope>NUCLEOTIDE SEQUENCE</scope>
    <source>
        <strain evidence="1">KR_2_A2</strain>
    </source>
</reference>
<dbReference type="Proteomes" id="UP000704712">
    <property type="component" value="Unassembled WGS sequence"/>
</dbReference>
<gene>
    <name evidence="1" type="ORF">GN958_ATG13858</name>
</gene>
<dbReference type="SUPFAM" id="SSF54001">
    <property type="entry name" value="Cysteine proteinases"/>
    <property type="match status" value="1"/>
</dbReference>
<protein>
    <recommendedName>
        <fullName evidence="3">Ubiquitin-like protease family profile domain-containing protein</fullName>
    </recommendedName>
</protein>
<evidence type="ECO:0000313" key="1">
    <source>
        <dbReference type="EMBL" id="KAF4136961.1"/>
    </source>
</evidence>
<accession>A0A8S9U7V6</accession>
<comment type="caution">
    <text evidence="1">The sequence shown here is derived from an EMBL/GenBank/DDBJ whole genome shotgun (WGS) entry which is preliminary data.</text>
</comment>
<dbReference type="EMBL" id="JAACNO010001886">
    <property type="protein sequence ID" value="KAF4136961.1"/>
    <property type="molecule type" value="Genomic_DNA"/>
</dbReference>
<evidence type="ECO:0000313" key="2">
    <source>
        <dbReference type="Proteomes" id="UP000704712"/>
    </source>
</evidence>
<organism evidence="1 2">
    <name type="scientific">Phytophthora infestans</name>
    <name type="common">Potato late blight agent</name>
    <name type="synonym">Botrytis infestans</name>
    <dbReference type="NCBI Taxonomy" id="4787"/>
    <lineage>
        <taxon>Eukaryota</taxon>
        <taxon>Sar</taxon>
        <taxon>Stramenopiles</taxon>
        <taxon>Oomycota</taxon>
        <taxon>Peronosporomycetes</taxon>
        <taxon>Peronosporales</taxon>
        <taxon>Peronosporaceae</taxon>
        <taxon>Phytophthora</taxon>
    </lineage>
</organism>
<name>A0A8S9U7V6_PHYIN</name>
<dbReference type="Gene3D" id="3.40.395.10">
    <property type="entry name" value="Adenoviral Proteinase, Chain A"/>
    <property type="match status" value="1"/>
</dbReference>